<dbReference type="EMBL" id="CANHGI010000006">
    <property type="protein sequence ID" value="CAI5454133.1"/>
    <property type="molecule type" value="Genomic_DNA"/>
</dbReference>
<reference evidence="1" key="1">
    <citation type="submission" date="2022-11" db="EMBL/GenBank/DDBJ databases">
        <authorList>
            <person name="Kikuchi T."/>
        </authorList>
    </citation>
    <scope>NUCLEOTIDE SEQUENCE</scope>
    <source>
        <strain evidence="1">PS1010</strain>
    </source>
</reference>
<sequence>MEPQTTVLTIDDNFEYPYGAERFFGLGLVALNPVFYDNGTFQFESYGFHHNTTIEMIRIDKSPFWKYHSEKRRMCHDKLYE</sequence>
<evidence type="ECO:0000313" key="1">
    <source>
        <dbReference type="EMBL" id="CAI5454133.1"/>
    </source>
</evidence>
<comment type="caution">
    <text evidence="1">The sequence shown here is derived from an EMBL/GenBank/DDBJ whole genome shotgun (WGS) entry which is preliminary data.</text>
</comment>
<gene>
    <name evidence="1" type="ORF">CAMP_LOCUS16770</name>
</gene>
<organism evidence="1 2">
    <name type="scientific">Caenorhabditis angaria</name>
    <dbReference type="NCBI Taxonomy" id="860376"/>
    <lineage>
        <taxon>Eukaryota</taxon>
        <taxon>Metazoa</taxon>
        <taxon>Ecdysozoa</taxon>
        <taxon>Nematoda</taxon>
        <taxon>Chromadorea</taxon>
        <taxon>Rhabditida</taxon>
        <taxon>Rhabditina</taxon>
        <taxon>Rhabditomorpha</taxon>
        <taxon>Rhabditoidea</taxon>
        <taxon>Rhabditidae</taxon>
        <taxon>Peloderinae</taxon>
        <taxon>Caenorhabditis</taxon>
    </lineage>
</organism>
<accession>A0A9P1N7M5</accession>
<dbReference type="AlphaFoldDB" id="A0A9P1N7M5"/>
<keyword evidence="2" id="KW-1185">Reference proteome</keyword>
<protein>
    <submittedName>
        <fullName evidence="1">Uncharacterized protein</fullName>
    </submittedName>
</protein>
<evidence type="ECO:0000313" key="2">
    <source>
        <dbReference type="Proteomes" id="UP001152747"/>
    </source>
</evidence>
<proteinExistence type="predicted"/>
<dbReference type="Proteomes" id="UP001152747">
    <property type="component" value="Unassembled WGS sequence"/>
</dbReference>
<name>A0A9P1N7M5_9PELO</name>